<evidence type="ECO:0000313" key="1">
    <source>
        <dbReference type="EMBL" id="CAE7330901.1"/>
    </source>
</evidence>
<dbReference type="EMBL" id="CAJNJA010013859">
    <property type="protein sequence ID" value="CAE7330901.1"/>
    <property type="molecule type" value="Genomic_DNA"/>
</dbReference>
<gene>
    <name evidence="1" type="primary">RPL27</name>
    <name evidence="1" type="ORF">SNEC2469_LOCUS8393</name>
</gene>
<dbReference type="AlphaFoldDB" id="A0A812NX76"/>
<organism evidence="1 2">
    <name type="scientific">Symbiodinium necroappetens</name>
    <dbReference type="NCBI Taxonomy" id="1628268"/>
    <lineage>
        <taxon>Eukaryota</taxon>
        <taxon>Sar</taxon>
        <taxon>Alveolata</taxon>
        <taxon>Dinophyceae</taxon>
        <taxon>Suessiales</taxon>
        <taxon>Symbiodiniaceae</taxon>
        <taxon>Symbiodinium</taxon>
    </lineage>
</organism>
<sequence>MPSRAANYNSQYHDRRRRSERGYGRWDHSRYWQWRSEHWASTSAARMNINRADNRYGGAGENWYYRAMPGQAATEMHYATCGMMSTTTPTSELVLMHDAFGWAERPGFMNVPAAAPASPLPPSNDVKNIMANMALLRGMGPEQAARILKATAAMQGPYED</sequence>
<proteinExistence type="predicted"/>
<dbReference type="Proteomes" id="UP000601435">
    <property type="component" value="Unassembled WGS sequence"/>
</dbReference>
<reference evidence="1" key="1">
    <citation type="submission" date="2021-02" db="EMBL/GenBank/DDBJ databases">
        <authorList>
            <person name="Dougan E. K."/>
            <person name="Rhodes N."/>
            <person name="Thang M."/>
            <person name="Chan C."/>
        </authorList>
    </citation>
    <scope>NUCLEOTIDE SEQUENCE</scope>
</reference>
<evidence type="ECO:0000313" key="2">
    <source>
        <dbReference type="Proteomes" id="UP000601435"/>
    </source>
</evidence>
<dbReference type="OrthoDB" id="407751at2759"/>
<keyword evidence="2" id="KW-1185">Reference proteome</keyword>
<comment type="caution">
    <text evidence="1">The sequence shown here is derived from an EMBL/GenBank/DDBJ whole genome shotgun (WGS) entry which is preliminary data.</text>
</comment>
<accession>A0A812NX76</accession>
<protein>
    <submittedName>
        <fullName evidence="1">RPL27 protein</fullName>
    </submittedName>
</protein>
<name>A0A812NX76_9DINO</name>